<feature type="non-terminal residue" evidence="2">
    <location>
        <position position="66"/>
    </location>
</feature>
<sequence>MTNGNQSNKNVVDAQLPNETEGQIDLQDEWTETEFDVAYLNLARQQEDAKGDDQGLTTIQAFIFVH</sequence>
<organism evidence="2 3">
    <name type="scientific">Datura stramonium</name>
    <name type="common">Jimsonweed</name>
    <name type="synonym">Common thornapple</name>
    <dbReference type="NCBI Taxonomy" id="4076"/>
    <lineage>
        <taxon>Eukaryota</taxon>
        <taxon>Viridiplantae</taxon>
        <taxon>Streptophyta</taxon>
        <taxon>Embryophyta</taxon>
        <taxon>Tracheophyta</taxon>
        <taxon>Spermatophyta</taxon>
        <taxon>Magnoliopsida</taxon>
        <taxon>eudicotyledons</taxon>
        <taxon>Gunneridae</taxon>
        <taxon>Pentapetalae</taxon>
        <taxon>asterids</taxon>
        <taxon>lamiids</taxon>
        <taxon>Solanales</taxon>
        <taxon>Solanaceae</taxon>
        <taxon>Solanoideae</taxon>
        <taxon>Datureae</taxon>
        <taxon>Datura</taxon>
    </lineage>
</organism>
<name>A0ABS8TJX7_DATST</name>
<feature type="region of interest" description="Disordered" evidence="1">
    <location>
        <begin position="1"/>
        <end position="21"/>
    </location>
</feature>
<dbReference type="EMBL" id="JACEIK010001655">
    <property type="protein sequence ID" value="MCD7471199.1"/>
    <property type="molecule type" value="Genomic_DNA"/>
</dbReference>
<evidence type="ECO:0000313" key="3">
    <source>
        <dbReference type="Proteomes" id="UP000823775"/>
    </source>
</evidence>
<accession>A0ABS8TJX7</accession>
<keyword evidence="3" id="KW-1185">Reference proteome</keyword>
<evidence type="ECO:0000256" key="1">
    <source>
        <dbReference type="SAM" id="MobiDB-lite"/>
    </source>
</evidence>
<protein>
    <submittedName>
        <fullName evidence="2">Uncharacterized protein</fullName>
    </submittedName>
</protein>
<reference evidence="2 3" key="1">
    <citation type="journal article" date="2021" name="BMC Genomics">
        <title>Datura genome reveals duplications of psychoactive alkaloid biosynthetic genes and high mutation rate following tissue culture.</title>
        <authorList>
            <person name="Rajewski A."/>
            <person name="Carter-House D."/>
            <person name="Stajich J."/>
            <person name="Litt A."/>
        </authorList>
    </citation>
    <scope>NUCLEOTIDE SEQUENCE [LARGE SCALE GENOMIC DNA]</scope>
    <source>
        <strain evidence="2">AR-01</strain>
    </source>
</reference>
<feature type="compositionally biased region" description="Polar residues" evidence="1">
    <location>
        <begin position="1"/>
        <end position="10"/>
    </location>
</feature>
<dbReference type="Proteomes" id="UP000823775">
    <property type="component" value="Unassembled WGS sequence"/>
</dbReference>
<evidence type="ECO:0000313" key="2">
    <source>
        <dbReference type="EMBL" id="MCD7471199.1"/>
    </source>
</evidence>
<comment type="caution">
    <text evidence="2">The sequence shown here is derived from an EMBL/GenBank/DDBJ whole genome shotgun (WGS) entry which is preliminary data.</text>
</comment>
<proteinExistence type="predicted"/>
<gene>
    <name evidence="2" type="ORF">HAX54_011514</name>
</gene>